<dbReference type="GO" id="GO:0016757">
    <property type="term" value="F:glycosyltransferase activity"/>
    <property type="evidence" value="ECO:0007669"/>
    <property type="project" value="InterPro"/>
</dbReference>
<proteinExistence type="predicted"/>
<evidence type="ECO:0000313" key="2">
    <source>
        <dbReference type="EMBL" id="KAK4210096.1"/>
    </source>
</evidence>
<gene>
    <name evidence="2" type="ORF">QBC37DRAFT_429264</name>
</gene>
<keyword evidence="1" id="KW-0472">Membrane</keyword>
<comment type="caution">
    <text evidence="2">The sequence shown here is derived from an EMBL/GenBank/DDBJ whole genome shotgun (WGS) entry which is preliminary data.</text>
</comment>
<organism evidence="2 3">
    <name type="scientific">Rhypophila decipiens</name>
    <dbReference type="NCBI Taxonomy" id="261697"/>
    <lineage>
        <taxon>Eukaryota</taxon>
        <taxon>Fungi</taxon>
        <taxon>Dikarya</taxon>
        <taxon>Ascomycota</taxon>
        <taxon>Pezizomycotina</taxon>
        <taxon>Sordariomycetes</taxon>
        <taxon>Sordariomycetidae</taxon>
        <taxon>Sordariales</taxon>
        <taxon>Naviculisporaceae</taxon>
        <taxon>Rhypophila</taxon>
    </lineage>
</organism>
<dbReference type="PANTHER" id="PTHR31410:SF1">
    <property type="entry name" value="POST-GPI ATTACHMENT TO PROTEINS FACTOR 4"/>
    <property type="match status" value="1"/>
</dbReference>
<feature type="transmembrane region" description="Helical" evidence="1">
    <location>
        <begin position="317"/>
        <end position="340"/>
    </location>
</feature>
<evidence type="ECO:0000256" key="1">
    <source>
        <dbReference type="SAM" id="Phobius"/>
    </source>
</evidence>
<dbReference type="Proteomes" id="UP001301769">
    <property type="component" value="Unassembled WGS sequence"/>
</dbReference>
<name>A0AAN7B2A8_9PEZI</name>
<dbReference type="CDD" id="cd22189">
    <property type="entry name" value="PGAP4-like_fungal"/>
    <property type="match status" value="1"/>
</dbReference>
<reference evidence="2" key="1">
    <citation type="journal article" date="2023" name="Mol. Phylogenet. Evol.">
        <title>Genome-scale phylogeny and comparative genomics of the fungal order Sordariales.</title>
        <authorList>
            <person name="Hensen N."/>
            <person name="Bonometti L."/>
            <person name="Westerberg I."/>
            <person name="Brannstrom I.O."/>
            <person name="Guillou S."/>
            <person name="Cros-Aarteil S."/>
            <person name="Calhoun S."/>
            <person name="Haridas S."/>
            <person name="Kuo A."/>
            <person name="Mondo S."/>
            <person name="Pangilinan J."/>
            <person name="Riley R."/>
            <person name="LaButti K."/>
            <person name="Andreopoulos B."/>
            <person name="Lipzen A."/>
            <person name="Chen C."/>
            <person name="Yan M."/>
            <person name="Daum C."/>
            <person name="Ng V."/>
            <person name="Clum A."/>
            <person name="Steindorff A."/>
            <person name="Ohm R.A."/>
            <person name="Martin F."/>
            <person name="Silar P."/>
            <person name="Natvig D.O."/>
            <person name="Lalanne C."/>
            <person name="Gautier V."/>
            <person name="Ament-Velasquez S.L."/>
            <person name="Kruys A."/>
            <person name="Hutchinson M.I."/>
            <person name="Powell A.J."/>
            <person name="Barry K."/>
            <person name="Miller A.N."/>
            <person name="Grigoriev I.V."/>
            <person name="Debuchy R."/>
            <person name="Gladieux P."/>
            <person name="Hiltunen Thoren M."/>
            <person name="Johannesson H."/>
        </authorList>
    </citation>
    <scope>NUCLEOTIDE SEQUENCE</scope>
    <source>
        <strain evidence="2">PSN293</strain>
    </source>
</reference>
<keyword evidence="3" id="KW-1185">Reference proteome</keyword>
<sequence>MRLSLQSAVALASTPAVRAVALSAIVWVSLFVYSHWVLWRNPHSAYFHSDNIYDLDYSVVRQNAGREYLQQFSNPSANTSDVRLHASENPALCVAFATVARDHPDAARYFSDSIGSLLAGLSPQERASFNLTVLFANLDPNKHRDWNAPWVSALIDHAAGYEGISDAERAELRRLEEARDFQRKGVLDYIYLLDQCYHSTRAPFIAVFEDDVIFAADWLARTLVGLQTLALPREDHVIQAAPVDQTPWLYLRLFYTETFMMWEGDDDWLYGNMYLTFAIVSFTTATVLLLVRYMLLQRGSQGLPSHSTKSWTLGLRLDIPTIAAASLVIAPAFLALFFMAGKYSLPLYSLRREGDPTRPSRLADAGVYPMDKHGCCTQGLVFDRNQVPGLINRLRTLGRGQTDWMIEEYATDVPLKRFALGDQVLQHVGLISSRGMKSVNAQSVYAFYFEEKREEEVKAKQEKALRGVDWAVFRALEPEGVADSGRGADGLKQGLGILPPLR</sequence>
<accession>A0AAN7B2A8</accession>
<dbReference type="GO" id="GO:0000139">
    <property type="term" value="C:Golgi membrane"/>
    <property type="evidence" value="ECO:0007669"/>
    <property type="project" value="InterPro"/>
</dbReference>
<reference evidence="2" key="2">
    <citation type="submission" date="2023-05" db="EMBL/GenBank/DDBJ databases">
        <authorList>
            <consortium name="Lawrence Berkeley National Laboratory"/>
            <person name="Steindorff A."/>
            <person name="Hensen N."/>
            <person name="Bonometti L."/>
            <person name="Westerberg I."/>
            <person name="Brannstrom I.O."/>
            <person name="Guillou S."/>
            <person name="Cros-Aarteil S."/>
            <person name="Calhoun S."/>
            <person name="Haridas S."/>
            <person name="Kuo A."/>
            <person name="Mondo S."/>
            <person name="Pangilinan J."/>
            <person name="Riley R."/>
            <person name="Labutti K."/>
            <person name="Andreopoulos B."/>
            <person name="Lipzen A."/>
            <person name="Chen C."/>
            <person name="Yanf M."/>
            <person name="Daum C."/>
            <person name="Ng V."/>
            <person name="Clum A."/>
            <person name="Ohm R."/>
            <person name="Martin F."/>
            <person name="Silar P."/>
            <person name="Natvig D."/>
            <person name="Lalanne C."/>
            <person name="Gautier V."/>
            <person name="Ament-Velasquez S.L."/>
            <person name="Kruys A."/>
            <person name="Hutchinson M.I."/>
            <person name="Powell A.J."/>
            <person name="Barry K."/>
            <person name="Miller A.N."/>
            <person name="Grigoriev I.V."/>
            <person name="Debuchy R."/>
            <person name="Gladieux P."/>
            <person name="Thoren M.H."/>
            <person name="Johannesson H."/>
        </authorList>
    </citation>
    <scope>NUCLEOTIDE SEQUENCE</scope>
    <source>
        <strain evidence="2">PSN293</strain>
    </source>
</reference>
<dbReference type="InterPro" id="IPR029675">
    <property type="entry name" value="PGAP4"/>
</dbReference>
<dbReference type="PANTHER" id="PTHR31410">
    <property type="entry name" value="TRANSMEMBRANE PROTEIN 246"/>
    <property type="match status" value="1"/>
</dbReference>
<feature type="transmembrane region" description="Helical" evidence="1">
    <location>
        <begin position="273"/>
        <end position="296"/>
    </location>
</feature>
<protein>
    <submittedName>
        <fullName evidence="2">Uncharacterized protein</fullName>
    </submittedName>
</protein>
<dbReference type="EMBL" id="MU858184">
    <property type="protein sequence ID" value="KAK4210096.1"/>
    <property type="molecule type" value="Genomic_DNA"/>
</dbReference>
<dbReference type="AlphaFoldDB" id="A0AAN7B2A8"/>
<evidence type="ECO:0000313" key="3">
    <source>
        <dbReference type="Proteomes" id="UP001301769"/>
    </source>
</evidence>
<keyword evidence="1" id="KW-0812">Transmembrane</keyword>
<dbReference type="GO" id="GO:0006506">
    <property type="term" value="P:GPI anchor biosynthetic process"/>
    <property type="evidence" value="ECO:0007669"/>
    <property type="project" value="InterPro"/>
</dbReference>
<keyword evidence="1" id="KW-1133">Transmembrane helix</keyword>